<dbReference type="Gene3D" id="1.10.10.10">
    <property type="entry name" value="Winged helix-like DNA-binding domain superfamily/Winged helix DNA-binding domain"/>
    <property type="match status" value="1"/>
</dbReference>
<dbReference type="RefSeq" id="WP_006019391.1">
    <property type="nucleotide sequence ID" value="NZ_KB375282.1"/>
</dbReference>
<sequence>MNEIHMQRSRSSLPPLSTLRSFEAAVRLGSFKAAAEDLSLTQSAISHQISSLETHFCVKLFVRDGNKVVLTKDGAMYGTSILKAFAELSRAGEALLSKERREIVRVSASPSFATFAALPHLQKFKSANRSLDLRLEARNTDVDFNTESIDAAIQVGGPPFRGLHAHRLFRSKLAPLAHPDLCEKFAPLKSARDLARMPLIELNNIPGMWEQWFAKADPRIKLNELNLSSDSLLAAIQMAESGVGVVLAPFPLAASVVAAGRLKALFRPSLLMDKRDFHLVYRKEDATSAKIKAIRKWLKDVIAELEQRTNTNDL</sequence>
<dbReference type="SUPFAM" id="SSF53850">
    <property type="entry name" value="Periplasmic binding protein-like II"/>
    <property type="match status" value="1"/>
</dbReference>
<dbReference type="AlphaFoldDB" id="K8PPZ3"/>
<dbReference type="PATRIC" id="fig|883078.3.peg.705"/>
<dbReference type="GO" id="GO:0043565">
    <property type="term" value="F:sequence-specific DNA binding"/>
    <property type="evidence" value="ECO:0007669"/>
    <property type="project" value="TreeGrafter"/>
</dbReference>
<evidence type="ECO:0000256" key="1">
    <source>
        <dbReference type="ARBA" id="ARBA00003502"/>
    </source>
</evidence>
<dbReference type="eggNOG" id="COG0583">
    <property type="taxonomic scope" value="Bacteria"/>
</dbReference>
<organism evidence="7 8">
    <name type="scientific">Afipia broomeae ATCC 49717</name>
    <dbReference type="NCBI Taxonomy" id="883078"/>
    <lineage>
        <taxon>Bacteria</taxon>
        <taxon>Pseudomonadati</taxon>
        <taxon>Pseudomonadota</taxon>
        <taxon>Alphaproteobacteria</taxon>
        <taxon>Hyphomicrobiales</taxon>
        <taxon>Nitrobacteraceae</taxon>
        <taxon>Afipia</taxon>
    </lineage>
</organism>
<evidence type="ECO:0000313" key="8">
    <source>
        <dbReference type="Proteomes" id="UP000001096"/>
    </source>
</evidence>
<keyword evidence="5" id="KW-0804">Transcription</keyword>
<dbReference type="InterPro" id="IPR036390">
    <property type="entry name" value="WH_DNA-bd_sf"/>
</dbReference>
<reference evidence="7 8" key="1">
    <citation type="submission" date="2012-04" db="EMBL/GenBank/DDBJ databases">
        <title>The Genome Sequence of Afipia broomeae ATCC 49717.</title>
        <authorList>
            <consortium name="The Broad Institute Genome Sequencing Platform"/>
            <person name="Earl A."/>
            <person name="Ward D."/>
            <person name="Feldgarden M."/>
            <person name="Gevers D."/>
            <person name="Huys G."/>
            <person name="Walker B."/>
            <person name="Young S.K."/>
            <person name="Zeng Q."/>
            <person name="Gargeya S."/>
            <person name="Fitzgerald M."/>
            <person name="Haas B."/>
            <person name="Abouelleil A."/>
            <person name="Alvarado L."/>
            <person name="Arachchi H.M."/>
            <person name="Berlin A."/>
            <person name="Chapman S.B."/>
            <person name="Goldberg J."/>
            <person name="Griggs A."/>
            <person name="Gujja S."/>
            <person name="Hansen M."/>
            <person name="Howarth C."/>
            <person name="Imamovic A."/>
            <person name="Larimer J."/>
            <person name="McCowen C."/>
            <person name="Montmayeur A."/>
            <person name="Murphy C."/>
            <person name="Neiman D."/>
            <person name="Pearson M."/>
            <person name="Priest M."/>
            <person name="Roberts A."/>
            <person name="Saif S."/>
            <person name="Shea T."/>
            <person name="Sisk P."/>
            <person name="Sykes S."/>
            <person name="Wortman J."/>
            <person name="Nusbaum C."/>
            <person name="Birren B."/>
        </authorList>
    </citation>
    <scope>NUCLEOTIDE SEQUENCE [LARGE SCALE GENOMIC DNA]</scope>
    <source>
        <strain evidence="7 8">ATCC 49717</strain>
    </source>
</reference>
<proteinExistence type="inferred from homology"/>
<protein>
    <recommendedName>
        <fullName evidence="6">HTH lysR-type domain-containing protein</fullName>
    </recommendedName>
</protein>
<dbReference type="Pfam" id="PF00126">
    <property type="entry name" value="HTH_1"/>
    <property type="match status" value="1"/>
</dbReference>
<dbReference type="PANTHER" id="PTHR30537:SF74">
    <property type="entry name" value="HTH-TYPE TRANSCRIPTIONAL REGULATOR TRPI"/>
    <property type="match status" value="1"/>
</dbReference>
<dbReference type="HOGENOM" id="CLU_039613_37_0_5"/>
<accession>K8PPZ3</accession>
<feature type="domain" description="HTH lysR-type" evidence="6">
    <location>
        <begin position="14"/>
        <end position="71"/>
    </location>
</feature>
<comment type="function">
    <text evidence="1">NodD regulates the expression of the nodABCFE genes which encode other nodulation proteins. NodD is also a negative regulator of its own expression. Binds flavonoids as inducers.</text>
</comment>
<dbReference type="PRINTS" id="PR00039">
    <property type="entry name" value="HTHLYSR"/>
</dbReference>
<dbReference type="PANTHER" id="PTHR30537">
    <property type="entry name" value="HTH-TYPE TRANSCRIPTIONAL REGULATOR"/>
    <property type="match status" value="1"/>
</dbReference>
<dbReference type="GO" id="GO:0003700">
    <property type="term" value="F:DNA-binding transcription factor activity"/>
    <property type="evidence" value="ECO:0007669"/>
    <property type="project" value="InterPro"/>
</dbReference>
<gene>
    <name evidence="7" type="ORF">HMPREF9695_00682</name>
</gene>
<dbReference type="InterPro" id="IPR005119">
    <property type="entry name" value="LysR_subst-bd"/>
</dbReference>
<dbReference type="GO" id="GO:0006351">
    <property type="term" value="P:DNA-templated transcription"/>
    <property type="evidence" value="ECO:0007669"/>
    <property type="project" value="TreeGrafter"/>
</dbReference>
<keyword evidence="3" id="KW-0805">Transcription regulation</keyword>
<evidence type="ECO:0000256" key="2">
    <source>
        <dbReference type="ARBA" id="ARBA00009437"/>
    </source>
</evidence>
<dbReference type="SUPFAM" id="SSF46785">
    <property type="entry name" value="Winged helix' DNA-binding domain"/>
    <property type="match status" value="1"/>
</dbReference>
<evidence type="ECO:0000256" key="3">
    <source>
        <dbReference type="ARBA" id="ARBA00023015"/>
    </source>
</evidence>
<comment type="similarity">
    <text evidence="2">Belongs to the LysR transcriptional regulatory family.</text>
</comment>
<comment type="caution">
    <text evidence="7">The sequence shown here is derived from an EMBL/GenBank/DDBJ whole genome shotgun (WGS) entry which is preliminary data.</text>
</comment>
<dbReference type="Proteomes" id="UP000001096">
    <property type="component" value="Unassembled WGS sequence"/>
</dbReference>
<evidence type="ECO:0000259" key="6">
    <source>
        <dbReference type="PROSITE" id="PS50931"/>
    </source>
</evidence>
<name>K8PPZ3_9BRAD</name>
<evidence type="ECO:0000256" key="5">
    <source>
        <dbReference type="ARBA" id="ARBA00023163"/>
    </source>
</evidence>
<evidence type="ECO:0000313" key="7">
    <source>
        <dbReference type="EMBL" id="EKS41590.1"/>
    </source>
</evidence>
<dbReference type="InterPro" id="IPR000847">
    <property type="entry name" value="LysR_HTH_N"/>
</dbReference>
<dbReference type="InterPro" id="IPR036388">
    <property type="entry name" value="WH-like_DNA-bd_sf"/>
</dbReference>
<dbReference type="EMBL" id="AGWX01000001">
    <property type="protein sequence ID" value="EKS41590.1"/>
    <property type="molecule type" value="Genomic_DNA"/>
</dbReference>
<dbReference type="PROSITE" id="PS50931">
    <property type="entry name" value="HTH_LYSR"/>
    <property type="match status" value="1"/>
</dbReference>
<keyword evidence="4" id="KW-0238">DNA-binding</keyword>
<keyword evidence="8" id="KW-1185">Reference proteome</keyword>
<dbReference type="InterPro" id="IPR058163">
    <property type="entry name" value="LysR-type_TF_proteobact-type"/>
</dbReference>
<evidence type="ECO:0000256" key="4">
    <source>
        <dbReference type="ARBA" id="ARBA00023125"/>
    </source>
</evidence>
<dbReference type="Gene3D" id="3.40.190.10">
    <property type="entry name" value="Periplasmic binding protein-like II"/>
    <property type="match status" value="2"/>
</dbReference>
<dbReference type="Pfam" id="PF03466">
    <property type="entry name" value="LysR_substrate"/>
    <property type="match status" value="1"/>
</dbReference>